<dbReference type="PANTHER" id="PTHR48430:SF1">
    <property type="entry name" value="PARTNER OF XRN-2 PROTEIN 1"/>
    <property type="match status" value="1"/>
</dbReference>
<dbReference type="Proteomes" id="UP001054837">
    <property type="component" value="Unassembled WGS sequence"/>
</dbReference>
<evidence type="ECO:0000259" key="3">
    <source>
        <dbReference type="PROSITE" id="PS51061"/>
    </source>
</evidence>
<feature type="compositionally biased region" description="Basic and acidic residues" evidence="1">
    <location>
        <begin position="1"/>
        <end position="15"/>
    </location>
</feature>
<proteinExistence type="predicted"/>
<feature type="domain" description="G-patch" evidence="2">
    <location>
        <begin position="778"/>
        <end position="822"/>
    </location>
</feature>
<dbReference type="GO" id="GO:0003676">
    <property type="term" value="F:nucleic acid binding"/>
    <property type="evidence" value="ECO:0007669"/>
    <property type="project" value="UniProtKB-UniRule"/>
</dbReference>
<feature type="region of interest" description="Disordered" evidence="1">
    <location>
        <begin position="1"/>
        <end position="44"/>
    </location>
</feature>
<dbReference type="PROSITE" id="PS50174">
    <property type="entry name" value="G_PATCH"/>
    <property type="match status" value="1"/>
</dbReference>
<dbReference type="Gene3D" id="3.30.1370.50">
    <property type="entry name" value="R3H-like domain"/>
    <property type="match status" value="1"/>
</dbReference>
<comment type="caution">
    <text evidence="5">The sequence shown here is derived from an EMBL/GenBank/DDBJ whole genome shotgun (WGS) entry which is preliminary data.</text>
</comment>
<dbReference type="Pfam" id="PF11952">
    <property type="entry name" value="XTBD"/>
    <property type="match status" value="1"/>
</dbReference>
<dbReference type="InterPro" id="IPR001374">
    <property type="entry name" value="R3H_dom"/>
</dbReference>
<evidence type="ECO:0000259" key="2">
    <source>
        <dbReference type="PROSITE" id="PS50174"/>
    </source>
</evidence>
<feature type="region of interest" description="Disordered" evidence="1">
    <location>
        <begin position="260"/>
        <end position="286"/>
    </location>
</feature>
<dbReference type="SMART" id="SM00443">
    <property type="entry name" value="G_patch"/>
    <property type="match status" value="1"/>
</dbReference>
<dbReference type="SUPFAM" id="SSF82708">
    <property type="entry name" value="R3H domain"/>
    <property type="match status" value="1"/>
</dbReference>
<dbReference type="Pfam" id="PF01424">
    <property type="entry name" value="R3H"/>
    <property type="match status" value="1"/>
</dbReference>
<keyword evidence="6" id="KW-1185">Reference proteome</keyword>
<feature type="domain" description="R3H" evidence="3">
    <location>
        <begin position="832"/>
        <end position="897"/>
    </location>
</feature>
<evidence type="ECO:0000313" key="6">
    <source>
        <dbReference type="Proteomes" id="UP001054837"/>
    </source>
</evidence>
<dbReference type="AlphaFoldDB" id="A0AAV4Q7T6"/>
<gene>
    <name evidence="5" type="primary">AVEN_87903_2</name>
    <name evidence="5" type="ORF">CDAR_506501</name>
</gene>
<feature type="domain" description="XRN2-binding (XTBD)" evidence="4">
    <location>
        <begin position="68"/>
        <end position="153"/>
    </location>
</feature>
<evidence type="ECO:0000256" key="1">
    <source>
        <dbReference type="SAM" id="MobiDB-lite"/>
    </source>
</evidence>
<feature type="compositionally biased region" description="Polar residues" evidence="1">
    <location>
        <begin position="265"/>
        <end position="282"/>
    </location>
</feature>
<evidence type="ECO:0000259" key="4">
    <source>
        <dbReference type="PROSITE" id="PS51827"/>
    </source>
</evidence>
<evidence type="ECO:0000313" key="5">
    <source>
        <dbReference type="EMBL" id="GIY05773.1"/>
    </source>
</evidence>
<organism evidence="5 6">
    <name type="scientific">Caerostris darwini</name>
    <dbReference type="NCBI Taxonomy" id="1538125"/>
    <lineage>
        <taxon>Eukaryota</taxon>
        <taxon>Metazoa</taxon>
        <taxon>Ecdysozoa</taxon>
        <taxon>Arthropoda</taxon>
        <taxon>Chelicerata</taxon>
        <taxon>Arachnida</taxon>
        <taxon>Araneae</taxon>
        <taxon>Araneomorphae</taxon>
        <taxon>Entelegynae</taxon>
        <taxon>Araneoidea</taxon>
        <taxon>Araneidae</taxon>
        <taxon>Caerostris</taxon>
    </lineage>
</organism>
<dbReference type="EMBL" id="BPLQ01004124">
    <property type="protein sequence ID" value="GIY05773.1"/>
    <property type="molecule type" value="Genomic_DNA"/>
</dbReference>
<dbReference type="PANTHER" id="PTHR48430">
    <property type="entry name" value="PARTNER OF XRN-2 PROTEIN 1"/>
    <property type="match status" value="1"/>
</dbReference>
<dbReference type="InterPro" id="IPR000467">
    <property type="entry name" value="G_patch_dom"/>
</dbReference>
<evidence type="ECO:0008006" key="7">
    <source>
        <dbReference type="Google" id="ProtNLM"/>
    </source>
</evidence>
<reference evidence="5 6" key="1">
    <citation type="submission" date="2021-06" db="EMBL/GenBank/DDBJ databases">
        <title>Caerostris darwini draft genome.</title>
        <authorList>
            <person name="Kono N."/>
            <person name="Arakawa K."/>
        </authorList>
    </citation>
    <scope>NUCLEOTIDE SEQUENCE [LARGE SCALE GENOMIC DNA]</scope>
</reference>
<protein>
    <recommendedName>
        <fullName evidence="7">NF-kappa-B-repressing factor</fullName>
    </recommendedName>
</protein>
<dbReference type="SUPFAM" id="SSF54768">
    <property type="entry name" value="dsRNA-binding domain-like"/>
    <property type="match status" value="1"/>
</dbReference>
<dbReference type="InterPro" id="IPR036867">
    <property type="entry name" value="R3H_dom_sf"/>
</dbReference>
<name>A0AAV4Q7T6_9ARAC</name>
<dbReference type="PROSITE" id="PS51061">
    <property type="entry name" value="R3H"/>
    <property type="match status" value="1"/>
</dbReference>
<accession>A0AAV4Q7T6</accession>
<dbReference type="InterPro" id="IPR021859">
    <property type="entry name" value="XTBD"/>
</dbReference>
<dbReference type="Pfam" id="PF01585">
    <property type="entry name" value="G-patch"/>
    <property type="match status" value="1"/>
</dbReference>
<sequence length="923" mass="105107">MIMDDHTYTREKEDAMEVTAEGSLSPFQDQLPPESPKRSGRPVQSPVEIYGASLLLIFKRLIMSKIDFEKYRQPWETGPHWELKREFLERYQSDFLEDRLLCLAQAYSNIELLHCSYPEPVMREIAQLSYHLKGCRKFRELDAKLEKERNDKPELQAKKAGKRTSNYDASCKKFKYIKFCSSSIVSSELSEISEELNKDSQESNQIIIKPSNEQSNNRCGEESNKTIQVSSKIIVKPDNEQLNKNIEKLNIDIQESKKNLKDSNKSANSITTKDLTENPTSSKSDDKCEWTKDINYIFSLLKSSDFNNIKKIAAAMPNKSRFGLESAIQLTGSENIVKFSFVPESSSVHCCQIYVGDTLLSIGRDAKEWTARKNALDYASSIFSNLSKLPCKTLDYIRRKLHRWKSISDHQKLLSKVISCTDLSLKIKTLDEVLSGMKKDPDYEDLHLILDVIKNLLKLPDDKSLTPFDKIQLATEKLRCAGLASFFNFSEDPYTPLHLRLYHCDFVIGNIFICRAKAHNKKKATFEAAQQGYFCLYNLLENNELETLENVHGETQVLEMDDISSKGLKLNVVVDKNIENSSAKTDALPTYLENNSASSRSEHPSSQFHEFTVNRHILPSNTTISKDANLSLNSECNVQRFNKLKYINKGFKVNEELLRNSLEKEMVVFDKAESDITLSSAAILNMSATKCHKKLTVHFNLEDNNSICCQYYLDNEEIGTGCALLKQEAKLTAALNARRNLEKQFYTILIKNDIEDAIIVSREHIRALEAKSLGVLSENNIGFKMMKTMGWAGGGIGKNSGRTEPIIVDHHSYNQGLGFSVSKTEKTAIKTKDFKQKVETVLREYSACDSKSDLVFSAGFDKEERKMIHKLTEKYPNLQSSSYGRNEGRQLHIKRKIKGIEILKELLQAGGSTNRYELIDRSN</sequence>
<dbReference type="PROSITE" id="PS51827">
    <property type="entry name" value="XTBD"/>
    <property type="match status" value="1"/>
</dbReference>